<evidence type="ECO:0000256" key="1">
    <source>
        <dbReference type="SAM" id="MobiDB-lite"/>
    </source>
</evidence>
<dbReference type="AlphaFoldDB" id="A0A2V3J2X6"/>
<proteinExistence type="predicted"/>
<evidence type="ECO:0000313" key="3">
    <source>
        <dbReference type="EMBL" id="PXF48729.1"/>
    </source>
</evidence>
<evidence type="ECO:0000259" key="2">
    <source>
        <dbReference type="Pfam" id="PF21167"/>
    </source>
</evidence>
<dbReference type="EMBL" id="NBIV01000012">
    <property type="protein sequence ID" value="PXF48729.1"/>
    <property type="molecule type" value="Genomic_DNA"/>
</dbReference>
<feature type="region of interest" description="Disordered" evidence="1">
    <location>
        <begin position="32"/>
        <end position="55"/>
    </location>
</feature>
<reference evidence="3 4" key="1">
    <citation type="journal article" date="2018" name="Mol. Biol. Evol.">
        <title>Analysis of the draft genome of the red seaweed Gracilariopsis chorda provides insights into genome size evolution in Rhodophyta.</title>
        <authorList>
            <person name="Lee J."/>
            <person name="Yang E.C."/>
            <person name="Graf L."/>
            <person name="Yang J.H."/>
            <person name="Qiu H."/>
            <person name="Zel Zion U."/>
            <person name="Chan C.X."/>
            <person name="Stephens T.G."/>
            <person name="Weber A.P.M."/>
            <person name="Boo G.H."/>
            <person name="Boo S.M."/>
            <person name="Kim K.M."/>
            <person name="Shin Y."/>
            <person name="Jung M."/>
            <person name="Lee S.J."/>
            <person name="Yim H.S."/>
            <person name="Lee J.H."/>
            <person name="Bhattacharya D."/>
            <person name="Yoon H.S."/>
        </authorList>
    </citation>
    <scope>NUCLEOTIDE SEQUENCE [LARGE SCALE GENOMIC DNA]</scope>
    <source>
        <strain evidence="3 4">SKKU-2015</strain>
        <tissue evidence="3">Whole body</tissue>
    </source>
</reference>
<organism evidence="3 4">
    <name type="scientific">Gracilariopsis chorda</name>
    <dbReference type="NCBI Taxonomy" id="448386"/>
    <lineage>
        <taxon>Eukaryota</taxon>
        <taxon>Rhodophyta</taxon>
        <taxon>Florideophyceae</taxon>
        <taxon>Rhodymeniophycidae</taxon>
        <taxon>Gracilariales</taxon>
        <taxon>Gracilariaceae</taxon>
        <taxon>Gracilariopsis</taxon>
    </lineage>
</organism>
<evidence type="ECO:0000313" key="4">
    <source>
        <dbReference type="Proteomes" id="UP000247409"/>
    </source>
</evidence>
<comment type="caution">
    <text evidence="3">The sequence shown here is derived from an EMBL/GenBank/DDBJ whole genome shotgun (WGS) entry which is preliminary data.</text>
</comment>
<dbReference type="Proteomes" id="UP000247409">
    <property type="component" value="Unassembled WGS sequence"/>
</dbReference>
<name>A0A2V3J2X6_9FLOR</name>
<sequence>MGNMMGFRAAQYFSKDGFNSLGDMTRKFNKQRFSDPTGYEPANIATTDPSALPKPLRWQPLIQEADGRGRFVSQLHITPHIGITANPIALTREEVDSHTQPGPYKTPERENCI</sequence>
<feature type="domain" description="DUF6851" evidence="2">
    <location>
        <begin position="1"/>
        <end position="60"/>
    </location>
</feature>
<keyword evidence="4" id="KW-1185">Reference proteome</keyword>
<feature type="region of interest" description="Disordered" evidence="1">
    <location>
        <begin position="94"/>
        <end position="113"/>
    </location>
</feature>
<dbReference type="Pfam" id="PF21167">
    <property type="entry name" value="DUF6851"/>
    <property type="match status" value="1"/>
</dbReference>
<dbReference type="InterPro" id="IPR049283">
    <property type="entry name" value="DUF6851"/>
</dbReference>
<accession>A0A2V3J2X6</accession>
<dbReference type="OrthoDB" id="10367176at2759"/>
<gene>
    <name evidence="3" type="ORF">BWQ96_01581</name>
</gene>
<protein>
    <recommendedName>
        <fullName evidence="2">DUF6851 domain-containing protein</fullName>
    </recommendedName>
</protein>